<sequence>MTPDSIPVSNEDIIGILLAQDEVDNHVEDDDLEDFIKTKTFILYKK</sequence>
<evidence type="ECO:0000313" key="2">
    <source>
        <dbReference type="Proteomes" id="UP000478052"/>
    </source>
</evidence>
<protein>
    <submittedName>
        <fullName evidence="1">Uncharacterized protein</fullName>
    </submittedName>
</protein>
<gene>
    <name evidence="1" type="ORF">FWK35_00013938</name>
</gene>
<comment type="caution">
    <text evidence="1">The sequence shown here is derived from an EMBL/GenBank/DDBJ whole genome shotgun (WGS) entry which is preliminary data.</text>
</comment>
<dbReference type="OrthoDB" id="6769664at2759"/>
<dbReference type="EMBL" id="VUJU01006438">
    <property type="protein sequence ID" value="KAF0748534.1"/>
    <property type="molecule type" value="Genomic_DNA"/>
</dbReference>
<accession>A0A6G0Y385</accession>
<keyword evidence="2" id="KW-1185">Reference proteome</keyword>
<proteinExistence type="predicted"/>
<dbReference type="AlphaFoldDB" id="A0A6G0Y385"/>
<name>A0A6G0Y385_APHCR</name>
<dbReference type="Proteomes" id="UP000478052">
    <property type="component" value="Unassembled WGS sequence"/>
</dbReference>
<reference evidence="1 2" key="1">
    <citation type="submission" date="2019-08" db="EMBL/GenBank/DDBJ databases">
        <title>Whole genome of Aphis craccivora.</title>
        <authorList>
            <person name="Voronova N.V."/>
            <person name="Shulinski R.S."/>
            <person name="Bandarenka Y.V."/>
            <person name="Zhorov D.G."/>
            <person name="Warner D."/>
        </authorList>
    </citation>
    <scope>NUCLEOTIDE SEQUENCE [LARGE SCALE GENOMIC DNA]</scope>
    <source>
        <strain evidence="1">180601</strain>
        <tissue evidence="1">Whole Body</tissue>
    </source>
</reference>
<organism evidence="1 2">
    <name type="scientific">Aphis craccivora</name>
    <name type="common">Cowpea aphid</name>
    <dbReference type="NCBI Taxonomy" id="307492"/>
    <lineage>
        <taxon>Eukaryota</taxon>
        <taxon>Metazoa</taxon>
        <taxon>Ecdysozoa</taxon>
        <taxon>Arthropoda</taxon>
        <taxon>Hexapoda</taxon>
        <taxon>Insecta</taxon>
        <taxon>Pterygota</taxon>
        <taxon>Neoptera</taxon>
        <taxon>Paraneoptera</taxon>
        <taxon>Hemiptera</taxon>
        <taxon>Sternorrhyncha</taxon>
        <taxon>Aphidomorpha</taxon>
        <taxon>Aphidoidea</taxon>
        <taxon>Aphididae</taxon>
        <taxon>Aphidini</taxon>
        <taxon>Aphis</taxon>
        <taxon>Aphis</taxon>
    </lineage>
</organism>
<evidence type="ECO:0000313" key="1">
    <source>
        <dbReference type="EMBL" id="KAF0748534.1"/>
    </source>
</evidence>